<dbReference type="InterPro" id="IPR033704">
    <property type="entry name" value="dUTPase_trimeric"/>
</dbReference>
<evidence type="ECO:0000256" key="2">
    <source>
        <dbReference type="ARBA" id="ARBA00023080"/>
    </source>
</evidence>
<comment type="caution">
    <text evidence="3">The sequence shown here is derived from an EMBL/GenBank/DDBJ whole genome shotgun (WGS) entry which is preliminary data.</text>
</comment>
<dbReference type="PANTHER" id="PTHR42680">
    <property type="entry name" value="DCTP DEAMINASE"/>
    <property type="match status" value="1"/>
</dbReference>
<gene>
    <name evidence="3" type="ORF">HKBW3S25_01568</name>
</gene>
<dbReference type="GO" id="GO:0006229">
    <property type="term" value="P:dUTP biosynthetic process"/>
    <property type="evidence" value="ECO:0007669"/>
    <property type="project" value="InterPro"/>
</dbReference>
<dbReference type="EMBL" id="BLRX01000356">
    <property type="protein sequence ID" value="GFP26080.1"/>
    <property type="molecule type" value="Genomic_DNA"/>
</dbReference>
<dbReference type="SUPFAM" id="SSF51283">
    <property type="entry name" value="dUTPase-like"/>
    <property type="match status" value="1"/>
</dbReference>
<dbReference type="AlphaFoldDB" id="A0A6V8P2L3"/>
<dbReference type="Proteomes" id="UP000543224">
    <property type="component" value="Unassembled WGS sequence"/>
</dbReference>
<accession>A0A6V8P2L3</accession>
<dbReference type="CDD" id="cd07557">
    <property type="entry name" value="trimeric_dUTPase"/>
    <property type="match status" value="1"/>
</dbReference>
<evidence type="ECO:0000313" key="4">
    <source>
        <dbReference type="Proteomes" id="UP000543224"/>
    </source>
</evidence>
<sequence length="174" mass="19413">MSILTKDEILKEIRAGNIVIAPFRSDQIGPASIDLHLGSEFHMFRRTYQTVPVDEQASREKEVLERKIVSEGDHFLLLPGETVLAVTKEKVKLPPRLCGQLESRGRFARLGLSVHIASAFIQPGVDSHIFFLMTNVGPVALEIYPGTRICQLIIQETVGEAIYEGRFKGYKAGH</sequence>
<dbReference type="NCBIfam" id="TIGR02274">
    <property type="entry name" value="dCTP_deam"/>
    <property type="match status" value="1"/>
</dbReference>
<dbReference type="Gene3D" id="2.70.40.10">
    <property type="match status" value="1"/>
</dbReference>
<keyword evidence="1" id="KW-0378">Hydrolase</keyword>
<evidence type="ECO:0000313" key="3">
    <source>
        <dbReference type="EMBL" id="GFP26080.1"/>
    </source>
</evidence>
<dbReference type="InterPro" id="IPR036157">
    <property type="entry name" value="dUTPase-like_sf"/>
</dbReference>
<proteinExistence type="predicted"/>
<evidence type="ECO:0000256" key="1">
    <source>
        <dbReference type="ARBA" id="ARBA00022801"/>
    </source>
</evidence>
<dbReference type="Pfam" id="PF22769">
    <property type="entry name" value="DCD"/>
    <property type="match status" value="1"/>
</dbReference>
<reference evidence="3 4" key="1">
    <citation type="journal article" date="2020" name="Front. Microbiol.">
        <title>Single-cell genomics of novel Actinobacteria with the Wood-Ljungdahl pathway discovered in a serpentinizing system.</title>
        <authorList>
            <person name="Merino N."/>
            <person name="Kawai M."/>
            <person name="Boyd E.S."/>
            <person name="Colman D.R."/>
            <person name="McGlynn S.E."/>
            <person name="Nealson K.H."/>
            <person name="Kurokawa K."/>
            <person name="Hongoh Y."/>
        </authorList>
    </citation>
    <scope>NUCLEOTIDE SEQUENCE [LARGE SCALE GENOMIC DNA]</scope>
    <source>
        <strain evidence="3 4">S25</strain>
    </source>
</reference>
<organism evidence="3 4">
    <name type="scientific">Candidatus Hakubella thermalkaliphila</name>
    <dbReference type="NCBI Taxonomy" id="2754717"/>
    <lineage>
        <taxon>Bacteria</taxon>
        <taxon>Bacillati</taxon>
        <taxon>Actinomycetota</taxon>
        <taxon>Actinomycetota incertae sedis</taxon>
        <taxon>Candidatus Hakubellales</taxon>
        <taxon>Candidatus Hakubellaceae</taxon>
        <taxon>Candidatus Hakubella</taxon>
    </lineage>
</organism>
<keyword evidence="2" id="KW-0546">Nucleotide metabolism</keyword>
<protein>
    <submittedName>
        <fullName evidence="3">dCTP deaminase</fullName>
    </submittedName>
</protein>
<dbReference type="InterPro" id="IPR011962">
    <property type="entry name" value="dCTP_deaminase"/>
</dbReference>
<dbReference type="PANTHER" id="PTHR42680:SF3">
    <property type="entry name" value="DCTP DEAMINASE"/>
    <property type="match status" value="1"/>
</dbReference>
<name>A0A6V8P2L3_9ACTN</name>
<dbReference type="GO" id="GO:0008829">
    <property type="term" value="F:dCTP deaminase activity"/>
    <property type="evidence" value="ECO:0007669"/>
    <property type="project" value="InterPro"/>
</dbReference>